<protein>
    <submittedName>
        <fullName evidence="2">Uncharacterized protein</fullName>
    </submittedName>
</protein>
<feature type="region of interest" description="Disordered" evidence="1">
    <location>
        <begin position="1"/>
        <end position="33"/>
    </location>
</feature>
<name>Q82YE2_STRAW</name>
<evidence type="ECO:0000313" key="2">
    <source>
        <dbReference type="EMBL" id="BAC75323.1"/>
    </source>
</evidence>
<reference evidence="2 3" key="2">
    <citation type="journal article" date="2003" name="Nat. Biotechnol.">
        <title>Complete genome sequence and comparative analysis of the industrial microorganism Streptomyces avermitilis.</title>
        <authorList>
            <person name="Ikeda H."/>
            <person name="Ishikawa J."/>
            <person name="Hanamoto A."/>
            <person name="Shinose M."/>
            <person name="Kikuchi H."/>
            <person name="Shiba T."/>
            <person name="Sakaki Y."/>
            <person name="Hattori M."/>
            <person name="Omura S."/>
        </authorList>
    </citation>
    <scope>NUCLEOTIDE SEQUENCE [LARGE SCALE GENOMIC DNA]</scope>
    <source>
        <strain evidence="3">ATCC 31267 / DSM 46492 / JCM 5070 / NBRC 14893 / NCIMB 12804 / NRRL 8165 / MA-4680</strain>
    </source>
</reference>
<reference evidence="3" key="1">
    <citation type="journal article" date="2001" name="Proc. Natl. Acad. Sci. U.S.A.">
        <title>Genome sequence of an industrial microorganism Streptomyces avermitilis: deducing the ability of producing secondary metabolites.</title>
        <authorList>
            <person name="Omura S."/>
            <person name="Ikeda H."/>
            <person name="Ishikawa J."/>
            <person name="Hanamoto A."/>
            <person name="Takahashi C."/>
            <person name="Shinose M."/>
            <person name="Takahashi Y."/>
            <person name="Horikawa H."/>
            <person name="Nakazawa H."/>
            <person name="Osonoe T."/>
            <person name="Kikuchi H."/>
            <person name="Shiba T."/>
            <person name="Sakaki Y."/>
            <person name="Hattori M."/>
        </authorList>
    </citation>
    <scope>NUCLEOTIDE SEQUENCE [LARGE SCALE GENOMIC DNA]</scope>
    <source>
        <strain evidence="3">ATCC 31267 / DSM 46492 / JCM 5070 / NBRC 14893 / NCIMB 12804 / NRRL 8165 / MA-4680</strain>
    </source>
</reference>
<gene>
    <name evidence="2" type="ORF">SAVERM_1p39</name>
</gene>
<keyword evidence="3" id="KW-1185">Reference proteome</keyword>
<sequence length="266" mass="28994">MNRATHPAPPQDRRKSSAPHGVAGVDAPLNPPGSRLTCMHVAALMRCPSPRTPGLPCAWRAERAPRRSPSPPYTRRSRMTITSAMPTARKRPTRTRTKQVSSLPAITVSKLPPIDIDLLPGTESLVCPNCSRWCPITGHDGRNPKLVPHHTGRAGTAEPRRCDGSNRRVKLDLTIAEWRELLADAITEASSRQATAVLPKAFSPQTDRTLRARAERTLAGRVADWDAVLPRVADADKNRRAVPAGDAPTEGPAVPLTTLHPKRPER</sequence>
<geneLocation type="plasmid" evidence="2 3">
    <name>SAP1</name>
</geneLocation>
<dbReference type="EMBL" id="AP005645">
    <property type="protein sequence ID" value="BAC75323.1"/>
    <property type="molecule type" value="Genomic_DNA"/>
</dbReference>
<evidence type="ECO:0000313" key="3">
    <source>
        <dbReference type="Proteomes" id="UP000000428"/>
    </source>
</evidence>
<organism evidence="2 3">
    <name type="scientific">Streptomyces avermitilis (strain ATCC 31267 / DSM 46492 / JCM 5070 / NBRC 14893 / NCIMB 12804 / NRRL 8165 / MA-4680)</name>
    <dbReference type="NCBI Taxonomy" id="227882"/>
    <lineage>
        <taxon>Bacteria</taxon>
        <taxon>Bacillati</taxon>
        <taxon>Actinomycetota</taxon>
        <taxon>Actinomycetes</taxon>
        <taxon>Kitasatosporales</taxon>
        <taxon>Streptomycetaceae</taxon>
        <taxon>Streptomyces</taxon>
    </lineage>
</organism>
<evidence type="ECO:0000256" key="1">
    <source>
        <dbReference type="SAM" id="MobiDB-lite"/>
    </source>
</evidence>
<dbReference type="KEGG" id="sma:SAVERM_1p39"/>
<dbReference type="AlphaFoldDB" id="Q82YE2"/>
<feature type="region of interest" description="Disordered" evidence="1">
    <location>
        <begin position="236"/>
        <end position="266"/>
    </location>
</feature>
<proteinExistence type="predicted"/>
<dbReference type="Proteomes" id="UP000000428">
    <property type="component" value="Plasmid SAP1"/>
</dbReference>
<dbReference type="HOGENOM" id="CLU_086372_1_0_11"/>
<accession>Q82YE2</accession>
<dbReference type="eggNOG" id="ENOG50301D8">
    <property type="taxonomic scope" value="Bacteria"/>
</dbReference>
<keyword evidence="2" id="KW-0614">Plasmid</keyword>